<gene>
    <name evidence="5" type="ORF">CAter282_4397</name>
</gene>
<dbReference type="PROSITE" id="PS51781">
    <property type="entry name" value="SH3B"/>
    <property type="match status" value="1"/>
</dbReference>
<keyword evidence="3" id="KW-0732">Signal</keyword>
<sequence>MIRTRLFPLIAAACLILPVAASAQQQAFTSKPVNLRAGPARDYPLVAQLPPGMSVTVAGCINGYTWCDVYLPDGNRGWVYAQNLNYPYQGSQVPLMSYGSAIGLPIVAFTIGAYWGQYYRGRPWYRNQAHWSHIRPGFGGGHRPGVRPPPGHGARPPIGVRPPGGGHTRPPGGGHVRPPGGGKPPGGGHVRPPNGGNHGGGRPHGGARPQPR</sequence>
<dbReference type="Gene3D" id="2.30.30.40">
    <property type="entry name" value="SH3 Domains"/>
    <property type="match status" value="1"/>
</dbReference>
<feature type="region of interest" description="Disordered" evidence="1">
    <location>
        <begin position="136"/>
        <end position="212"/>
    </location>
</feature>
<feature type="compositionally biased region" description="Gly residues" evidence="1">
    <location>
        <begin position="162"/>
        <end position="189"/>
    </location>
</feature>
<feature type="chain" id="PRO_5007278064" evidence="3">
    <location>
        <begin position="24"/>
        <end position="212"/>
    </location>
</feature>
<feature type="signal peptide" evidence="3">
    <location>
        <begin position="1"/>
        <end position="23"/>
    </location>
</feature>
<dbReference type="SMART" id="SM00287">
    <property type="entry name" value="SH3b"/>
    <property type="match status" value="1"/>
</dbReference>
<evidence type="ECO:0000313" key="6">
    <source>
        <dbReference type="Proteomes" id="UP000071778"/>
    </source>
</evidence>
<proteinExistence type="predicted"/>
<keyword evidence="2" id="KW-0472">Membrane</keyword>
<keyword evidence="6" id="KW-1185">Reference proteome</keyword>
<dbReference type="AlphaFoldDB" id="A0A127QPZ5"/>
<evidence type="ECO:0000313" key="5">
    <source>
        <dbReference type="EMBL" id="AMP12057.1"/>
    </source>
</evidence>
<reference evidence="5 6" key="1">
    <citation type="submission" date="2015-11" db="EMBL/GenBank/DDBJ databases">
        <title>Exploring the genomic traits of fungus-feeding bacterial genus Collimonas.</title>
        <authorList>
            <person name="Song C."/>
            <person name="Schmidt R."/>
            <person name="de Jager V."/>
            <person name="Krzyzanowska D."/>
            <person name="Jongedijk E."/>
            <person name="Cankar K."/>
            <person name="Beekwilder J."/>
            <person name="van Veen A."/>
            <person name="de Boer W."/>
            <person name="van Veen J.A."/>
            <person name="Garbeva P."/>
        </authorList>
    </citation>
    <scope>NUCLEOTIDE SEQUENCE [LARGE SCALE GENOMIC DNA]</scope>
    <source>
        <strain evidence="5 6">Ter282</strain>
    </source>
</reference>
<name>A0A127QPZ5_9BURK</name>
<evidence type="ECO:0000259" key="4">
    <source>
        <dbReference type="PROSITE" id="PS51781"/>
    </source>
</evidence>
<accession>A0A127QPZ5</accession>
<feature type="transmembrane region" description="Helical" evidence="2">
    <location>
        <begin position="95"/>
        <end position="116"/>
    </location>
</feature>
<protein>
    <submittedName>
        <fullName evidence="5">Bacterial SH3 domain protein</fullName>
    </submittedName>
</protein>
<evidence type="ECO:0000256" key="1">
    <source>
        <dbReference type="SAM" id="MobiDB-lite"/>
    </source>
</evidence>
<dbReference type="InterPro" id="IPR003646">
    <property type="entry name" value="SH3-like_bac-type"/>
</dbReference>
<dbReference type="RefSeq" id="WP_156477181.1">
    <property type="nucleotide sequence ID" value="NZ_CP013235.1"/>
</dbReference>
<organism evidence="5 6">
    <name type="scientific">Collimonas arenae</name>
    <dbReference type="NCBI Taxonomy" id="279058"/>
    <lineage>
        <taxon>Bacteria</taxon>
        <taxon>Pseudomonadati</taxon>
        <taxon>Pseudomonadota</taxon>
        <taxon>Betaproteobacteria</taxon>
        <taxon>Burkholderiales</taxon>
        <taxon>Oxalobacteraceae</taxon>
        <taxon>Collimonas</taxon>
    </lineage>
</organism>
<dbReference type="EMBL" id="CP013235">
    <property type="protein sequence ID" value="AMP12057.1"/>
    <property type="molecule type" value="Genomic_DNA"/>
</dbReference>
<dbReference type="Proteomes" id="UP000071778">
    <property type="component" value="Chromosome"/>
</dbReference>
<evidence type="ECO:0000256" key="3">
    <source>
        <dbReference type="SAM" id="SignalP"/>
    </source>
</evidence>
<keyword evidence="2" id="KW-1133">Transmembrane helix</keyword>
<keyword evidence="2" id="KW-0812">Transmembrane</keyword>
<dbReference type="Pfam" id="PF08239">
    <property type="entry name" value="SH3_3"/>
    <property type="match status" value="1"/>
</dbReference>
<feature type="domain" description="SH3b" evidence="4">
    <location>
        <begin position="23"/>
        <end position="88"/>
    </location>
</feature>
<evidence type="ECO:0000256" key="2">
    <source>
        <dbReference type="SAM" id="Phobius"/>
    </source>
</evidence>
<dbReference type="PATRIC" id="fig|279058.18.peg.4335"/>